<dbReference type="VEuPathDB" id="TriTrypDB:TCDM_07820"/>
<dbReference type="VEuPathDB" id="TriTrypDB:Tc_MARK_6172"/>
<proteinExistence type="predicted"/>
<sequence>MLPSAREVEELVVATLRGGNWARAVMLFAGALKLPCVPTSRTYAEVVAAVATRSTWEVTVQVLDRLQTSPLSARAVYHTAADAILARNDGVLPEKLLAVILSARRRRVILDARHYMQCSRLLLDSGDWHGALLVCSHERLIQHAPFLAQPTMLAAAAGHHWVAGLKIMSSLLALGNIPSAAITESFIRCFSPTSPWWRALAVASVLTCRDAPEVKQRAHDLREEVTHHAKSPEINAKEGRRRVLLRVTNGGPMPEDLTMGEAKEVLAMMKDRQWERALDLFCAFPALLELTPRPPALLLPMTVLGNVARRLRYWEALWQAVSRTLIAVPMDNVLSAASLFLAYMRIEEQGADAQEKAKEVARAKDAVIAFVNDRRMHEGRALEPAALHSFVHSTCTRGCWEDALSFTERPAVVFAEVVERSNWQAAIAIYGTMLPSAQERAGPQLEHLFISMGLWIPALRYAQSYLPDDTFALRSLAIPLCAALGQWRRALHMLFSHVPLPTAAEALLKRYCFLRHTEETIYEASESGDWMKALQAWNAVRHIPYDRTILARRGGEGKTDEDAHPCISPHAVKCTAKLLLEHQRYDDCCLVLSSHKPTASDPLLLRFLLMFYYIRLSPLSYGRVLQKYREAHAPYRVVLDGYAVLALSVSGNYSGAFWILRSLSSTREAELENAIARGFDEVPHLKQMFSSLLLKGTKSSQVVDLEAVMGMLIPCVRSFEEVNLFNEPLTAFWGSDSDALRECALSISTKLAQHMMAKELPVPWVVLRIVAGGIDRPAECSTAHLLYEAVRQQGVLGTTEEVERVGDEKSGFWRPSKEERDIFFRRCAQAFIRMGHWSRALEAMQDCETTDEMTLFRTAVLLKEEKDCRMRMAHRVILEATSNDDKNTSEDNSSLVLGRQAEEALFALTQLHAWKAALVVFNGVVAGGRHWSRGSGGSLSSGVVNALLSSVASSGHWELALQILKTVQKEFSNVIAFIDKGITDVLRSVRRHGGAIMCSKLLLFFVEEMGGVPTPLQYEVLLGSVLGSQLTAVERDVCAGNLKRLSQSLNEKQVIDLILAITISGRSWEEEDSDGAIVLPFAGTERRQRMASSNHPRPTCWIPVERPPISVEEFHQLCHLAPRIVLATSRGLETLSQEAFSGRFRPFELKLLLQHYRMEVLARVRDTGDGALTLDTQLVEYCRESKLLHILLLPHERVWRRTLPPVGTESAAAFIERLTSAVFHGFASPQTVAAVWEMCHPFVTKLAEKRWPWLCEYELLRAVRRRGGKPPASLLTRPDASRVEITSYWATYGRAIWPELFFSGPELCQLAVYVPLVEPLLGKEEELSELLAGIQLTHFSVEAIPQGEELLRQPRSVRAIRAVFKLAFKTLKRLHTQLDTDARGGRFYYHHHPDASLWKRYSSEANMKERLPRWALALRIIHHYRRFTANTLPPRMLAALFSACASDAAEATCVSKKKAKQPKKLSFWELAIQCAQAVEPKFTPTLWYHAMQLACLQMPFKGAHARASDEYCLEDMHDTSLQATSRVLLSHAKKRDGKIPFAVSLLLIDQTKELMDEMHSREYAQDECTQGEDVLTLWALLQNHGCLERMEPPHAVLLRRLFLEGNPSSEVL</sequence>
<dbReference type="VEuPathDB" id="TriTrypDB:TcG_07156"/>
<dbReference type="VEuPathDB" id="TriTrypDB:TCDM_07821"/>
<dbReference type="VEuPathDB" id="TriTrypDB:TcYC6_0024630"/>
<dbReference type="VEuPathDB" id="TriTrypDB:ECC02_006577"/>
<organism evidence="1 2">
    <name type="scientific">Trypanosoma cruzi</name>
    <dbReference type="NCBI Taxonomy" id="5693"/>
    <lineage>
        <taxon>Eukaryota</taxon>
        <taxon>Discoba</taxon>
        <taxon>Euglenozoa</taxon>
        <taxon>Kinetoplastea</taxon>
        <taxon>Metakinetoplastina</taxon>
        <taxon>Trypanosomatida</taxon>
        <taxon>Trypanosomatidae</taxon>
        <taxon>Trypanosoma</taxon>
        <taxon>Schizotrypanum</taxon>
    </lineage>
</organism>
<dbReference type="VEuPathDB" id="TriTrypDB:C4B63_72g88"/>
<dbReference type="EMBL" id="PRFC01000284">
    <property type="protein sequence ID" value="PWU93941.1"/>
    <property type="molecule type" value="Genomic_DNA"/>
</dbReference>
<dbReference type="VEuPathDB" id="TriTrypDB:TcBrA4_0054060"/>
<protein>
    <submittedName>
        <fullName evidence="1">Uncharacterized protein</fullName>
    </submittedName>
</protein>
<dbReference type="VEuPathDB" id="TriTrypDB:TcCLB.506625.160"/>
<dbReference type="VEuPathDB" id="TriTrypDB:C4B63_72g91"/>
<dbReference type="VEuPathDB" id="TriTrypDB:TCSYLVIO_007121"/>
<dbReference type="VEuPathDB" id="TriTrypDB:TcCL_ESM07824"/>
<gene>
    <name evidence="1" type="ORF">C3747_284g28</name>
</gene>
<name>A0A2V2VCF6_TRYCR</name>
<dbReference type="VEuPathDB" id="TriTrypDB:BCY84_15507"/>
<accession>A0A2V2VCF6</accession>
<comment type="caution">
    <text evidence="1">The sequence shown here is derived from an EMBL/GenBank/DDBJ whole genome shotgun (WGS) entry which is preliminary data.</text>
</comment>
<reference evidence="1 2" key="1">
    <citation type="journal article" date="2018" name="Microb. Genom.">
        <title>Expanding an expanded genome: long-read sequencing of Trypanosoma cruzi.</title>
        <authorList>
            <person name="Berna L."/>
            <person name="Rodriguez M."/>
            <person name="Chiribao M.L."/>
            <person name="Parodi-Talice A."/>
            <person name="Pita S."/>
            <person name="Rijo G."/>
            <person name="Alvarez-Valin F."/>
            <person name="Robello C."/>
        </authorList>
    </citation>
    <scope>NUCLEOTIDE SEQUENCE [LARGE SCALE GENOMIC DNA]</scope>
    <source>
        <strain evidence="1 2">TCC</strain>
    </source>
</reference>
<evidence type="ECO:0000313" key="2">
    <source>
        <dbReference type="Proteomes" id="UP000246078"/>
    </source>
</evidence>
<dbReference type="VEuPathDB" id="TriTrypDB:C4B63_72g90"/>
<dbReference type="Proteomes" id="UP000246078">
    <property type="component" value="Unassembled WGS sequence"/>
</dbReference>
<evidence type="ECO:0000313" key="1">
    <source>
        <dbReference type="EMBL" id="PWU93941.1"/>
    </source>
</evidence>
<dbReference type="VEuPathDB" id="TriTrypDB:C3747_284g28"/>